<evidence type="ECO:0000313" key="2">
    <source>
        <dbReference type="Proteomes" id="UP000789920"/>
    </source>
</evidence>
<protein>
    <submittedName>
        <fullName evidence="1">1552_t:CDS:1</fullName>
    </submittedName>
</protein>
<reference evidence="1" key="1">
    <citation type="submission" date="2021-06" db="EMBL/GenBank/DDBJ databases">
        <authorList>
            <person name="Kallberg Y."/>
            <person name="Tangrot J."/>
            <person name="Rosling A."/>
        </authorList>
    </citation>
    <scope>NUCLEOTIDE SEQUENCE</scope>
    <source>
        <strain evidence="1">MA461A</strain>
    </source>
</reference>
<feature type="non-terminal residue" evidence="1">
    <location>
        <position position="278"/>
    </location>
</feature>
<dbReference type="EMBL" id="CAJVQC010020635">
    <property type="protein sequence ID" value="CAG8709398.1"/>
    <property type="molecule type" value="Genomic_DNA"/>
</dbReference>
<gene>
    <name evidence="1" type="ORF">RPERSI_LOCUS10433</name>
</gene>
<name>A0ACA9PH12_9GLOM</name>
<keyword evidence="2" id="KW-1185">Reference proteome</keyword>
<evidence type="ECO:0000313" key="1">
    <source>
        <dbReference type="EMBL" id="CAG8709398.1"/>
    </source>
</evidence>
<organism evidence="1 2">
    <name type="scientific">Racocetra persica</name>
    <dbReference type="NCBI Taxonomy" id="160502"/>
    <lineage>
        <taxon>Eukaryota</taxon>
        <taxon>Fungi</taxon>
        <taxon>Fungi incertae sedis</taxon>
        <taxon>Mucoromycota</taxon>
        <taxon>Glomeromycotina</taxon>
        <taxon>Glomeromycetes</taxon>
        <taxon>Diversisporales</taxon>
        <taxon>Gigasporaceae</taxon>
        <taxon>Racocetra</taxon>
    </lineage>
</organism>
<comment type="caution">
    <text evidence="1">The sequence shown here is derived from an EMBL/GenBank/DDBJ whole genome shotgun (WGS) entry which is preliminary data.</text>
</comment>
<dbReference type="Proteomes" id="UP000789920">
    <property type="component" value="Unassembled WGS sequence"/>
</dbReference>
<feature type="non-terminal residue" evidence="1">
    <location>
        <position position="1"/>
    </location>
</feature>
<sequence>NGQLSFFFNEIEEMACSEKKIDAEQKALDHEVAKNDHNLTWVDSVSVLTKLLYNQEKNKQEPAIYSFKQLRKEMVTKDFRLSNFFDSIYNASLPQNRTFKKDISLFVDLIGLLTDTIDALSYTGIIISQRHLDREKTAIVDNHLSKLSKTAKIINNKKTINTFEDIFIVQQKSIYADKDHLALLTKKVKLALLNITVDKKQILLGFSSKHLPTYNKCDHCHKLLCNETDKSSMVIACGHGYHESYFIDKNKSNLKKLINTDKESLQNQKILNEDNILE</sequence>
<accession>A0ACA9PH12</accession>
<proteinExistence type="predicted"/>